<feature type="transmembrane region" description="Helical" evidence="1">
    <location>
        <begin position="20"/>
        <end position="42"/>
    </location>
</feature>
<gene>
    <name evidence="3" type="ORF">Vbra_11172</name>
</gene>
<dbReference type="OrthoDB" id="341421at2759"/>
<organism evidence="3 4">
    <name type="scientific">Vitrella brassicaformis (strain CCMP3155)</name>
    <dbReference type="NCBI Taxonomy" id="1169540"/>
    <lineage>
        <taxon>Eukaryota</taxon>
        <taxon>Sar</taxon>
        <taxon>Alveolata</taxon>
        <taxon>Colpodellida</taxon>
        <taxon>Vitrellaceae</taxon>
        <taxon>Vitrella</taxon>
    </lineage>
</organism>
<reference evidence="3 4" key="1">
    <citation type="submission" date="2014-11" db="EMBL/GenBank/DDBJ databases">
        <authorList>
            <person name="Zhu J."/>
            <person name="Qi W."/>
            <person name="Song R."/>
        </authorList>
    </citation>
    <scope>NUCLEOTIDE SEQUENCE [LARGE SCALE GENOMIC DNA]</scope>
</reference>
<dbReference type="Pfam" id="PF00856">
    <property type="entry name" value="SET"/>
    <property type="match status" value="1"/>
</dbReference>
<dbReference type="PANTHER" id="PTHR13271">
    <property type="entry name" value="UNCHARACTERIZED PUTATIVE METHYLTRANSFERASE"/>
    <property type="match status" value="1"/>
</dbReference>
<dbReference type="EMBL" id="CDMY01000123">
    <property type="protein sequence ID" value="CEL92949.1"/>
    <property type="molecule type" value="Genomic_DNA"/>
</dbReference>
<dbReference type="SUPFAM" id="SSF82199">
    <property type="entry name" value="SET domain"/>
    <property type="match status" value="1"/>
</dbReference>
<evidence type="ECO:0000313" key="3">
    <source>
        <dbReference type="EMBL" id="CEL92949.1"/>
    </source>
</evidence>
<dbReference type="STRING" id="1169540.A0A0G4EC81"/>
<dbReference type="GO" id="GO:0016279">
    <property type="term" value="F:protein-lysine N-methyltransferase activity"/>
    <property type="evidence" value="ECO:0007669"/>
    <property type="project" value="TreeGrafter"/>
</dbReference>
<keyword evidence="4" id="KW-1185">Reference proteome</keyword>
<dbReference type="AlphaFoldDB" id="A0A0G4EC81"/>
<dbReference type="InterPro" id="IPR046341">
    <property type="entry name" value="SET_dom_sf"/>
</dbReference>
<name>A0A0G4EC81_VITBC</name>
<dbReference type="InterPro" id="IPR050600">
    <property type="entry name" value="SETD3_SETD6_MTase"/>
</dbReference>
<dbReference type="InterPro" id="IPR001214">
    <property type="entry name" value="SET_dom"/>
</dbReference>
<dbReference type="CDD" id="cd10527">
    <property type="entry name" value="SET_LSMT"/>
    <property type="match status" value="1"/>
</dbReference>
<dbReference type="PhylomeDB" id="A0A0G4EC81"/>
<sequence>MQQQGGNGRANNNNTNSTFAFVFDFRFVLLFLCLLIISEIFVNWRYGRYGWQWLTRRPEGTPVEAWRGLQDMVAAQGGSCENVTLRRFYHGGMGVEGLAYTSSFAAATTVLEIPRSLLLSEEDCKACPRHDAVQIDGPMRIAAALHEQEMLGDASNFALYLPTLPSLDWFRTNHPLFATDEDLEVYDKLPLARLVVLARESLRRSYKRLTRYAVDGQLARMGDDEWMWGSAICLSRCMGMDLNGTRRFVLAPYADKANTDPVPKLNAVWDYNPSSERLQFNTTRRVRKGEEVLISYEKTSSKTNADYAFYYGFVLRKNPHPLKDHMDRDTCHSILSKPASVLHATPIRQLFHTVTQEHCRPFATVTEMPTRGAPP</sequence>
<dbReference type="Proteomes" id="UP000041254">
    <property type="component" value="Unassembled WGS sequence"/>
</dbReference>
<dbReference type="Gene3D" id="3.90.1410.10">
    <property type="entry name" value="set domain protein methyltransferase, domain 1"/>
    <property type="match status" value="1"/>
</dbReference>
<protein>
    <recommendedName>
        <fullName evidence="2">SET domain-containing protein</fullName>
    </recommendedName>
</protein>
<evidence type="ECO:0000259" key="2">
    <source>
        <dbReference type="PROSITE" id="PS50280"/>
    </source>
</evidence>
<evidence type="ECO:0000313" key="4">
    <source>
        <dbReference type="Proteomes" id="UP000041254"/>
    </source>
</evidence>
<feature type="domain" description="SET" evidence="2">
    <location>
        <begin position="81"/>
        <end position="297"/>
    </location>
</feature>
<accession>A0A0G4EC81</accession>
<keyword evidence="1" id="KW-0472">Membrane</keyword>
<dbReference type="OMA" id="MWGSAIC"/>
<keyword evidence="1" id="KW-1133">Transmembrane helix</keyword>
<dbReference type="InParanoid" id="A0A0G4EC81"/>
<keyword evidence="1" id="KW-0812">Transmembrane</keyword>
<evidence type="ECO:0000256" key="1">
    <source>
        <dbReference type="SAM" id="Phobius"/>
    </source>
</evidence>
<dbReference type="VEuPathDB" id="CryptoDB:Vbra_11172"/>
<dbReference type="PROSITE" id="PS50280">
    <property type="entry name" value="SET"/>
    <property type="match status" value="1"/>
</dbReference>
<proteinExistence type="predicted"/>